<dbReference type="Gene3D" id="1.10.10.60">
    <property type="entry name" value="Homeodomain-like"/>
    <property type="match status" value="1"/>
</dbReference>
<accession>A0A5J5F4C7</accession>
<dbReference type="InterPro" id="IPR001005">
    <property type="entry name" value="SANT/Myb"/>
</dbReference>
<feature type="non-terminal residue" evidence="3">
    <location>
        <position position="245"/>
    </location>
</feature>
<dbReference type="InterPro" id="IPR009057">
    <property type="entry name" value="Homeodomain-like_sf"/>
</dbReference>
<dbReference type="InterPro" id="IPR051571">
    <property type="entry name" value="N-CoR_corepressor"/>
</dbReference>
<evidence type="ECO:0000256" key="1">
    <source>
        <dbReference type="SAM" id="MobiDB-lite"/>
    </source>
</evidence>
<reference evidence="3 4" key="1">
    <citation type="submission" date="2019-09" db="EMBL/GenBank/DDBJ databases">
        <title>Draft genome of the ectomycorrhizal ascomycete Sphaerosporella brunnea.</title>
        <authorList>
            <consortium name="DOE Joint Genome Institute"/>
            <person name="Benucci G.M."/>
            <person name="Marozzi G."/>
            <person name="Antonielli L."/>
            <person name="Sanchez S."/>
            <person name="Marco P."/>
            <person name="Wang X."/>
            <person name="Falini L.B."/>
            <person name="Barry K."/>
            <person name="Haridas S."/>
            <person name="Lipzen A."/>
            <person name="Labutti K."/>
            <person name="Grigoriev I.V."/>
            <person name="Murat C."/>
            <person name="Martin F."/>
            <person name="Albertini E."/>
            <person name="Donnini D."/>
            <person name="Bonito G."/>
        </authorList>
    </citation>
    <scope>NUCLEOTIDE SEQUENCE [LARGE SCALE GENOMIC DNA]</scope>
    <source>
        <strain evidence="3 4">Sb_GMNB300</strain>
    </source>
</reference>
<organism evidence="3 4">
    <name type="scientific">Sphaerosporella brunnea</name>
    <dbReference type="NCBI Taxonomy" id="1250544"/>
    <lineage>
        <taxon>Eukaryota</taxon>
        <taxon>Fungi</taxon>
        <taxon>Dikarya</taxon>
        <taxon>Ascomycota</taxon>
        <taxon>Pezizomycotina</taxon>
        <taxon>Pezizomycetes</taxon>
        <taxon>Pezizales</taxon>
        <taxon>Pyronemataceae</taxon>
        <taxon>Sphaerosporella</taxon>
    </lineage>
</organism>
<evidence type="ECO:0000313" key="4">
    <source>
        <dbReference type="Proteomes" id="UP000326924"/>
    </source>
</evidence>
<dbReference type="PANTHER" id="PTHR13992:SF39">
    <property type="entry name" value="SMRTER, ISOFORM G"/>
    <property type="match status" value="1"/>
</dbReference>
<dbReference type="GO" id="GO:0034967">
    <property type="term" value="C:Set3 complex"/>
    <property type="evidence" value="ECO:0007669"/>
    <property type="project" value="TreeGrafter"/>
</dbReference>
<gene>
    <name evidence="3" type="ORF">FN846DRAFT_755519</name>
</gene>
<feature type="domain" description="SANT" evidence="2">
    <location>
        <begin position="161"/>
        <end position="212"/>
    </location>
</feature>
<dbReference type="InParanoid" id="A0A5J5F4C7"/>
<dbReference type="Proteomes" id="UP000326924">
    <property type="component" value="Unassembled WGS sequence"/>
</dbReference>
<dbReference type="SMART" id="SM00717">
    <property type="entry name" value="SANT"/>
    <property type="match status" value="1"/>
</dbReference>
<dbReference type="InterPro" id="IPR017884">
    <property type="entry name" value="SANT_dom"/>
</dbReference>
<evidence type="ECO:0000313" key="3">
    <source>
        <dbReference type="EMBL" id="KAA8911293.1"/>
    </source>
</evidence>
<sequence length="245" mass="28038">VEEHSRIKDTLLAEMSKHQKSVFDKGNQLKRKYQELHSEWNQKCYDLDSQSRHKKKGTSEPADSGVSPALTVTPAPETGTRRRGGNVPVGDVVRSEAEMEQVMRDLAEQDAEKNAQAKLDGPKEAEVPDMILDDKEKLLFRDTNCLLRTGEEILQAYRYVIPADDFTEEEQAKFCELYIQFPKQWHKIAAGMEVRDTKAVIQHYYMTKKTANYKDLLNKSKRTRKRRGRAAAPAKTRQSALLADL</sequence>
<dbReference type="Pfam" id="PF00249">
    <property type="entry name" value="Myb_DNA-binding"/>
    <property type="match status" value="1"/>
</dbReference>
<dbReference type="OrthoDB" id="10258692at2759"/>
<feature type="region of interest" description="Disordered" evidence="1">
    <location>
        <begin position="45"/>
        <end position="90"/>
    </location>
</feature>
<feature type="non-terminal residue" evidence="3">
    <location>
        <position position="1"/>
    </location>
</feature>
<evidence type="ECO:0000259" key="2">
    <source>
        <dbReference type="PROSITE" id="PS51293"/>
    </source>
</evidence>
<dbReference type="CDD" id="cd00167">
    <property type="entry name" value="SANT"/>
    <property type="match status" value="1"/>
</dbReference>
<protein>
    <recommendedName>
        <fullName evidence="2">SANT domain-containing protein</fullName>
    </recommendedName>
</protein>
<keyword evidence="4" id="KW-1185">Reference proteome</keyword>
<comment type="caution">
    <text evidence="3">The sequence shown here is derived from an EMBL/GenBank/DDBJ whole genome shotgun (WGS) entry which is preliminary data.</text>
</comment>
<feature type="region of interest" description="Disordered" evidence="1">
    <location>
        <begin position="222"/>
        <end position="245"/>
    </location>
</feature>
<dbReference type="AlphaFoldDB" id="A0A5J5F4C7"/>
<name>A0A5J5F4C7_9PEZI</name>
<dbReference type="SUPFAM" id="SSF46689">
    <property type="entry name" value="Homeodomain-like"/>
    <property type="match status" value="1"/>
</dbReference>
<dbReference type="GO" id="GO:0006357">
    <property type="term" value="P:regulation of transcription by RNA polymerase II"/>
    <property type="evidence" value="ECO:0007669"/>
    <property type="project" value="TreeGrafter"/>
</dbReference>
<proteinExistence type="predicted"/>
<dbReference type="PANTHER" id="PTHR13992">
    <property type="entry name" value="NUCLEAR RECEPTOR CO-REPRESSOR RELATED NCOR"/>
    <property type="match status" value="1"/>
</dbReference>
<dbReference type="EMBL" id="VXIS01000037">
    <property type="protein sequence ID" value="KAA8911293.1"/>
    <property type="molecule type" value="Genomic_DNA"/>
</dbReference>
<dbReference type="PROSITE" id="PS51293">
    <property type="entry name" value="SANT"/>
    <property type="match status" value="1"/>
</dbReference>